<accession>A0A5M5ZPB0</accession>
<comment type="caution">
    <text evidence="3">The sequence shown here is derived from an EMBL/GenBank/DDBJ whole genome shotgun (WGS) entry which is preliminary data.</text>
</comment>
<feature type="transmembrane region" description="Helical" evidence="2">
    <location>
        <begin position="43"/>
        <end position="60"/>
    </location>
</feature>
<dbReference type="AlphaFoldDB" id="A0A5M5ZPB0"/>
<sequence length="173" mass="19644">MTWIILQFLFLMLPVALPLVLYKSRHRFMAKFHVAMVRSAKARRLYTQIVLVLLLLFHYVFTNGHIGEFGVVLSTIVCAVMFSSKRVDKWLRYLLDRPRAFAVYALVAVVIGFVPHLYTMAVTIAFILLAALFYPSSKSLSEPEDGNEGVDRTKHAETSANSYSDNHHAGLPR</sequence>
<keyword evidence="2" id="KW-1133">Transmembrane helix</keyword>
<dbReference type="RefSeq" id="WP_149941265.1">
    <property type="nucleotide sequence ID" value="NZ_VVZB01000021.1"/>
</dbReference>
<proteinExistence type="predicted"/>
<organism evidence="3 4">
    <name type="scientific">Phocaeicola dorei</name>
    <dbReference type="NCBI Taxonomy" id="357276"/>
    <lineage>
        <taxon>Bacteria</taxon>
        <taxon>Pseudomonadati</taxon>
        <taxon>Bacteroidota</taxon>
        <taxon>Bacteroidia</taxon>
        <taxon>Bacteroidales</taxon>
        <taxon>Bacteroidaceae</taxon>
        <taxon>Phocaeicola</taxon>
    </lineage>
</organism>
<keyword evidence="2" id="KW-0812">Transmembrane</keyword>
<feature type="region of interest" description="Disordered" evidence="1">
    <location>
        <begin position="140"/>
        <end position="173"/>
    </location>
</feature>
<keyword evidence="2" id="KW-0472">Membrane</keyword>
<evidence type="ECO:0000256" key="2">
    <source>
        <dbReference type="SAM" id="Phobius"/>
    </source>
</evidence>
<dbReference type="Proteomes" id="UP000347681">
    <property type="component" value="Unassembled WGS sequence"/>
</dbReference>
<feature type="transmembrane region" description="Helical" evidence="2">
    <location>
        <begin position="66"/>
        <end position="82"/>
    </location>
</feature>
<feature type="transmembrane region" description="Helical" evidence="2">
    <location>
        <begin position="6"/>
        <end position="22"/>
    </location>
</feature>
<feature type="transmembrane region" description="Helical" evidence="2">
    <location>
        <begin position="103"/>
        <end position="134"/>
    </location>
</feature>
<gene>
    <name evidence="3" type="ORF">F2Y61_21190</name>
</gene>
<evidence type="ECO:0000256" key="1">
    <source>
        <dbReference type="SAM" id="MobiDB-lite"/>
    </source>
</evidence>
<dbReference type="EMBL" id="VVZB01000021">
    <property type="protein sequence ID" value="KAA5379399.1"/>
    <property type="molecule type" value="Genomic_DNA"/>
</dbReference>
<evidence type="ECO:0000313" key="4">
    <source>
        <dbReference type="Proteomes" id="UP000347681"/>
    </source>
</evidence>
<reference evidence="3 4" key="1">
    <citation type="journal article" date="2019" name="Nat. Med.">
        <title>A library of human gut bacterial isolates paired with longitudinal multiomics data enables mechanistic microbiome research.</title>
        <authorList>
            <person name="Poyet M."/>
            <person name="Groussin M."/>
            <person name="Gibbons S.M."/>
            <person name="Avila-Pacheco J."/>
            <person name="Jiang X."/>
            <person name="Kearney S.M."/>
            <person name="Perrotta A.R."/>
            <person name="Berdy B."/>
            <person name="Zhao S."/>
            <person name="Lieberman T.D."/>
            <person name="Swanson P.K."/>
            <person name="Smith M."/>
            <person name="Roesemann S."/>
            <person name="Alexander J.E."/>
            <person name="Rich S.A."/>
            <person name="Livny J."/>
            <person name="Vlamakis H."/>
            <person name="Clish C."/>
            <person name="Bullock K."/>
            <person name="Deik A."/>
            <person name="Scott J."/>
            <person name="Pierce K.A."/>
            <person name="Xavier R.J."/>
            <person name="Alm E.J."/>
        </authorList>
    </citation>
    <scope>NUCLEOTIDE SEQUENCE [LARGE SCALE GENOMIC DNA]</scope>
    <source>
        <strain evidence="3 4">BIOML-A5</strain>
    </source>
</reference>
<protein>
    <submittedName>
        <fullName evidence="3">Uncharacterized protein</fullName>
    </submittedName>
</protein>
<name>A0A5M5ZPB0_9BACT</name>
<evidence type="ECO:0000313" key="3">
    <source>
        <dbReference type="EMBL" id="KAA5379399.1"/>
    </source>
</evidence>